<feature type="compositionally biased region" description="Low complexity" evidence="1">
    <location>
        <begin position="275"/>
        <end position="284"/>
    </location>
</feature>
<gene>
    <name evidence="2" type="ORF">TNO020_50025</name>
</gene>
<dbReference type="OrthoDB" id="1424215at2"/>
<name>A0A2H1YJF2_9FLAO</name>
<dbReference type="EMBL" id="OENF01000040">
    <property type="protein sequence ID" value="SOS75625.1"/>
    <property type="molecule type" value="Genomic_DNA"/>
</dbReference>
<dbReference type="RefSeq" id="WP_101918254.1">
    <property type="nucleotide sequence ID" value="NZ_OENF01000040.1"/>
</dbReference>
<proteinExistence type="predicted"/>
<keyword evidence="3" id="KW-1185">Reference proteome</keyword>
<reference evidence="3" key="1">
    <citation type="submission" date="2017-11" db="EMBL/GenBank/DDBJ databases">
        <authorList>
            <person name="Duchaud E."/>
        </authorList>
    </citation>
    <scope>NUCLEOTIDE SEQUENCE [LARGE SCALE GENOMIC DNA]</scope>
    <source>
        <strain evidence="3">Tenacibaculum sp. TNO020</strain>
    </source>
</reference>
<dbReference type="PROSITE" id="PS51257">
    <property type="entry name" value="PROKAR_LIPOPROTEIN"/>
    <property type="match status" value="1"/>
</dbReference>
<dbReference type="Proteomes" id="UP000234211">
    <property type="component" value="Unassembled WGS sequence"/>
</dbReference>
<sequence length="291" mass="33367">MIKFKHLFYFVLTSIFLYSCGSDNNGRRIINFDHEAQAVKDKDTIIKFLKTHYYKDAVDSIKPLITGETALFTDARLKSKTVNEYNLDYTYYYFVKKTGVSTKGFPSVVDSVLTTYRLSSLVSSKNLVKEQDLDIPTWFNAAQIAVRGWLYGFTHFKAGKNVTNLTDKNQPITYENGGEGFFLLPSGLSYRNGRTLTNKNLLYIVTLHDIVQNTDHDNDNVPSIFEDVNNDGKPWNDDTDQDGVLNYLDTDDDGDEILTINEDKNKDKDPRNDFNDPNNPTTPDYLNRKIR</sequence>
<dbReference type="AlphaFoldDB" id="A0A2H1YJF2"/>
<evidence type="ECO:0000313" key="2">
    <source>
        <dbReference type="EMBL" id="SOS75625.1"/>
    </source>
</evidence>
<feature type="region of interest" description="Disordered" evidence="1">
    <location>
        <begin position="216"/>
        <end position="242"/>
    </location>
</feature>
<feature type="compositionally biased region" description="Basic and acidic residues" evidence="1">
    <location>
        <begin position="261"/>
        <end position="274"/>
    </location>
</feature>
<protein>
    <submittedName>
        <fullName evidence="2">Uncharacterized protein</fullName>
    </submittedName>
</protein>
<organism evidence="2 3">
    <name type="scientific">Tenacibaculum piscium</name>
    <dbReference type="NCBI Taxonomy" id="1458515"/>
    <lineage>
        <taxon>Bacteria</taxon>
        <taxon>Pseudomonadati</taxon>
        <taxon>Bacteroidota</taxon>
        <taxon>Flavobacteriia</taxon>
        <taxon>Flavobacteriales</taxon>
        <taxon>Flavobacteriaceae</taxon>
        <taxon>Tenacibaculum</taxon>
    </lineage>
</organism>
<evidence type="ECO:0000256" key="1">
    <source>
        <dbReference type="SAM" id="MobiDB-lite"/>
    </source>
</evidence>
<feature type="region of interest" description="Disordered" evidence="1">
    <location>
        <begin position="261"/>
        <end position="291"/>
    </location>
</feature>
<evidence type="ECO:0000313" key="3">
    <source>
        <dbReference type="Proteomes" id="UP000234211"/>
    </source>
</evidence>
<accession>A0A2H1YJF2</accession>